<proteinExistence type="inferred from homology"/>
<accession>A0A840XYT5</accession>
<evidence type="ECO:0000256" key="1">
    <source>
        <dbReference type="ARBA" id="ARBA00009387"/>
    </source>
</evidence>
<sequence>MGRRVTRFVLLASLACAAAALPRRGEAQAGGDWSACRQAIAEAEPSSGLPPGLLGAIALVESGARDPATGRASPWPWSYNAEGAGRAAPGRAEAIAEVSALLARGVRSVDVGCMQVNLLHHPRAFASLAEGFDPRANLAYAIRFLRELYARTGDWGEAVARYHSGEAERGQAYRRRVALAQVASGGASAAWPPVPDRVAAILRSAALAGLDREEARRLERHFAFQADLSSVRGLIARDPEAALRALADPQRYRGLSGEDRAALAGMAAREAEVARFRR</sequence>
<name>A0A840XYT5_9PROT</name>
<gene>
    <name evidence="3" type="ORF">FHS87_001082</name>
</gene>
<dbReference type="Gene3D" id="1.10.530.10">
    <property type="match status" value="1"/>
</dbReference>
<comment type="similarity">
    <text evidence="1">Belongs to the virb1 family.</text>
</comment>
<dbReference type="InterPro" id="IPR008258">
    <property type="entry name" value="Transglycosylase_SLT_dom_1"/>
</dbReference>
<evidence type="ECO:0000259" key="2">
    <source>
        <dbReference type="Pfam" id="PF01464"/>
    </source>
</evidence>
<dbReference type="SUPFAM" id="SSF53955">
    <property type="entry name" value="Lysozyme-like"/>
    <property type="match status" value="1"/>
</dbReference>
<dbReference type="Proteomes" id="UP000580654">
    <property type="component" value="Unassembled WGS sequence"/>
</dbReference>
<dbReference type="InterPro" id="IPR023346">
    <property type="entry name" value="Lysozyme-like_dom_sf"/>
</dbReference>
<organism evidence="3 4">
    <name type="scientific">Muricoccus pecuniae</name>
    <dbReference type="NCBI Taxonomy" id="693023"/>
    <lineage>
        <taxon>Bacteria</taxon>
        <taxon>Pseudomonadati</taxon>
        <taxon>Pseudomonadota</taxon>
        <taxon>Alphaproteobacteria</taxon>
        <taxon>Acetobacterales</taxon>
        <taxon>Roseomonadaceae</taxon>
        <taxon>Muricoccus</taxon>
    </lineage>
</organism>
<dbReference type="RefSeq" id="WP_184514692.1">
    <property type="nucleotide sequence ID" value="NZ_JACIJD010000004.1"/>
</dbReference>
<evidence type="ECO:0000313" key="4">
    <source>
        <dbReference type="Proteomes" id="UP000580654"/>
    </source>
</evidence>
<evidence type="ECO:0000313" key="3">
    <source>
        <dbReference type="EMBL" id="MBB5693056.1"/>
    </source>
</evidence>
<feature type="domain" description="Transglycosylase SLT" evidence="2">
    <location>
        <begin position="39"/>
        <end position="175"/>
    </location>
</feature>
<comment type="caution">
    <text evidence="3">The sequence shown here is derived from an EMBL/GenBank/DDBJ whole genome shotgun (WGS) entry which is preliminary data.</text>
</comment>
<dbReference type="Pfam" id="PF01464">
    <property type="entry name" value="SLT"/>
    <property type="match status" value="1"/>
</dbReference>
<dbReference type="EMBL" id="JACIJD010000004">
    <property type="protein sequence ID" value="MBB5693056.1"/>
    <property type="molecule type" value="Genomic_DNA"/>
</dbReference>
<dbReference type="CDD" id="cd13400">
    <property type="entry name" value="LT_IagB-like"/>
    <property type="match status" value="1"/>
</dbReference>
<protein>
    <recommendedName>
        <fullName evidence="2">Transglycosylase SLT domain-containing protein</fullName>
    </recommendedName>
</protein>
<reference evidence="3 4" key="1">
    <citation type="submission" date="2020-08" db="EMBL/GenBank/DDBJ databases">
        <title>Genomic Encyclopedia of Type Strains, Phase IV (KMG-IV): sequencing the most valuable type-strain genomes for metagenomic binning, comparative biology and taxonomic classification.</title>
        <authorList>
            <person name="Goeker M."/>
        </authorList>
    </citation>
    <scope>NUCLEOTIDE SEQUENCE [LARGE SCALE GENOMIC DNA]</scope>
    <source>
        <strain evidence="3 4">DSM 25622</strain>
    </source>
</reference>
<keyword evidence="4" id="KW-1185">Reference proteome</keyword>
<feature type="non-terminal residue" evidence="3">
    <location>
        <position position="278"/>
    </location>
</feature>
<dbReference type="AlphaFoldDB" id="A0A840XYT5"/>